<name>A0A832ZZW1_9EURY</name>
<protein>
    <submittedName>
        <fullName evidence="1">Uncharacterized protein</fullName>
    </submittedName>
</protein>
<dbReference type="Proteomes" id="UP000623215">
    <property type="component" value="Unassembled WGS sequence"/>
</dbReference>
<evidence type="ECO:0000313" key="2">
    <source>
        <dbReference type="Proteomes" id="UP000623215"/>
    </source>
</evidence>
<reference evidence="1" key="1">
    <citation type="journal article" date="2020" name="ISME J.">
        <title>Gammaproteobacteria mediating utilization of methyl-, sulfur- and petroleum organic compounds in deep ocean hydrothermal plumes.</title>
        <authorList>
            <person name="Zhou Z."/>
            <person name="Liu Y."/>
            <person name="Pan J."/>
            <person name="Cron B.R."/>
            <person name="Toner B.M."/>
            <person name="Anantharaman K."/>
            <person name="Breier J.A."/>
            <person name="Dick G.J."/>
            <person name="Li M."/>
        </authorList>
    </citation>
    <scope>NUCLEOTIDE SEQUENCE</scope>
    <source>
        <strain evidence="1">SZUA-1534</strain>
    </source>
</reference>
<dbReference type="AlphaFoldDB" id="A0A832ZZW1"/>
<dbReference type="EMBL" id="DQVW01000101">
    <property type="protein sequence ID" value="HIQ32860.1"/>
    <property type="molecule type" value="Genomic_DNA"/>
</dbReference>
<organism evidence="1 2">
    <name type="scientific">Methanothermococcus okinawensis</name>
    <dbReference type="NCBI Taxonomy" id="155863"/>
    <lineage>
        <taxon>Archaea</taxon>
        <taxon>Methanobacteriati</taxon>
        <taxon>Methanobacteriota</taxon>
        <taxon>Methanomada group</taxon>
        <taxon>Methanococci</taxon>
        <taxon>Methanococcales</taxon>
        <taxon>Methanococcaceae</taxon>
        <taxon>Methanothermococcus</taxon>
    </lineage>
</organism>
<evidence type="ECO:0000313" key="1">
    <source>
        <dbReference type="EMBL" id="HIQ32860.1"/>
    </source>
</evidence>
<comment type="caution">
    <text evidence="1">The sequence shown here is derived from an EMBL/GenBank/DDBJ whole genome shotgun (WGS) entry which is preliminary data.</text>
</comment>
<accession>A0A832ZZW1</accession>
<proteinExistence type="predicted"/>
<gene>
    <name evidence="1" type="ORF">EYH55_05215</name>
</gene>
<sequence length="266" mass="31427">MKARLIAQNTASLRSSLYIVCRKIQRKDIGWLPEIVKELREHIPKKLEQLWNEGVRGADYFISAIGAGIEIFGKYREIQDYQGNKIEISQMLEILRNIVTDYAVRRILRDGISQELTPLTRFYILWRWSYGEAKVHYDDARKLAQSVGLSLEKEWNRGFIKREKEYIRVLGPQDRKLEEIRVRDLIDEIHKALLLWKNNRKEELLELLENSRYVSRGVFYQVAQAISETLPIESTEKKLLDGFLSSIDKLISEVEDIRRQKKLTEY</sequence>